<evidence type="ECO:0000313" key="1">
    <source>
        <dbReference type="EMBL" id="CAB4680760.1"/>
    </source>
</evidence>
<accession>A0A6J6N2C0</accession>
<name>A0A6J6N2C0_9ZZZZ</name>
<gene>
    <name evidence="1" type="ORF">UFOPK2366_00193</name>
</gene>
<reference evidence="1" key="1">
    <citation type="submission" date="2020-05" db="EMBL/GenBank/DDBJ databases">
        <authorList>
            <person name="Chiriac C."/>
            <person name="Salcher M."/>
            <person name="Ghai R."/>
            <person name="Kavagutti S V."/>
        </authorList>
    </citation>
    <scope>NUCLEOTIDE SEQUENCE</scope>
</reference>
<organism evidence="1">
    <name type="scientific">freshwater metagenome</name>
    <dbReference type="NCBI Taxonomy" id="449393"/>
    <lineage>
        <taxon>unclassified sequences</taxon>
        <taxon>metagenomes</taxon>
        <taxon>ecological metagenomes</taxon>
    </lineage>
</organism>
<protein>
    <submittedName>
        <fullName evidence="1">Unannotated protein</fullName>
    </submittedName>
</protein>
<proteinExistence type="predicted"/>
<dbReference type="EMBL" id="CAEZXM010000020">
    <property type="protein sequence ID" value="CAB4680760.1"/>
    <property type="molecule type" value="Genomic_DNA"/>
</dbReference>
<sequence length="136" mass="14424">MFNLASVVLDPFTNESSWILKTAVRILAGFRGADARCNFVVTCTADEAKAFLGPLADELLVFCDPDRTFVKSLGLAELPAFVFVAMDGTVAASAEGWNGAEWRKVSDKIAVATAWAKQSIPAASDPVPFKGTPALA</sequence>
<dbReference type="AlphaFoldDB" id="A0A6J6N2C0"/>